<dbReference type="InterPro" id="IPR050456">
    <property type="entry name" value="DeoC/FbaB_aldolase"/>
</dbReference>
<gene>
    <name evidence="6" type="ORF">DC3_23130</name>
</gene>
<dbReference type="InterPro" id="IPR002915">
    <property type="entry name" value="DeoC/FbaB/LacD_aldolase"/>
</dbReference>
<dbReference type="SUPFAM" id="SSF51569">
    <property type="entry name" value="Aldolase"/>
    <property type="match status" value="1"/>
</dbReference>
<keyword evidence="3" id="KW-0704">Schiff base</keyword>
<dbReference type="AlphaFoldDB" id="A0A511N2I6"/>
<dbReference type="Gene3D" id="3.20.20.70">
    <property type="entry name" value="Aldolase class I"/>
    <property type="match status" value="1"/>
</dbReference>
<dbReference type="InterPro" id="IPR041720">
    <property type="entry name" value="FbaB-like"/>
</dbReference>
<dbReference type="Proteomes" id="UP000321306">
    <property type="component" value="Unassembled WGS sequence"/>
</dbReference>
<comment type="caution">
    <text evidence="6">The sequence shown here is derived from an EMBL/GenBank/DDBJ whole genome shotgun (WGS) entry which is preliminary data.</text>
</comment>
<dbReference type="InterPro" id="IPR013785">
    <property type="entry name" value="Aldolase_TIM"/>
</dbReference>
<dbReference type="EMBL" id="BJXB01000009">
    <property type="protein sequence ID" value="GEM46678.1"/>
    <property type="molecule type" value="Genomic_DNA"/>
</dbReference>
<dbReference type="SMART" id="SM01133">
    <property type="entry name" value="DeoC"/>
    <property type="match status" value="1"/>
</dbReference>
<dbReference type="OrthoDB" id="5915071at2"/>
<evidence type="ECO:0000256" key="5">
    <source>
        <dbReference type="PIRSR" id="PIRSR038992-1"/>
    </source>
</evidence>
<evidence type="ECO:0000313" key="7">
    <source>
        <dbReference type="Proteomes" id="UP000321306"/>
    </source>
</evidence>
<evidence type="ECO:0000313" key="6">
    <source>
        <dbReference type="EMBL" id="GEM46678.1"/>
    </source>
</evidence>
<dbReference type="PIRSF" id="PIRSF038992">
    <property type="entry name" value="Aldolase_Ia"/>
    <property type="match status" value="1"/>
</dbReference>
<dbReference type="Pfam" id="PF01791">
    <property type="entry name" value="DeoC"/>
    <property type="match status" value="1"/>
</dbReference>
<feature type="active site" description="Schiff-base intermediate with dihydroxyacetone-P" evidence="5">
    <location>
        <position position="190"/>
    </location>
</feature>
<evidence type="ECO:0000256" key="2">
    <source>
        <dbReference type="ARBA" id="ARBA00023239"/>
    </source>
</evidence>
<evidence type="ECO:0000256" key="4">
    <source>
        <dbReference type="ARBA" id="ARBA00049653"/>
    </source>
</evidence>
<accession>A0A511N2I6</accession>
<name>A0A511N2I6_DEIC1</name>
<dbReference type="PANTHER" id="PTHR47916">
    <property type="entry name" value="FRUCTOSE-BISPHOSPHATE ALDOLASE CLASS 1"/>
    <property type="match status" value="1"/>
</dbReference>
<dbReference type="RefSeq" id="WP_146884492.1">
    <property type="nucleotide sequence ID" value="NZ_BJXB01000009.1"/>
</dbReference>
<organism evidence="6 7">
    <name type="scientific">Deinococcus cellulosilyticus (strain DSM 18568 / NBRC 106333 / KACC 11606 / 5516J-15)</name>
    <dbReference type="NCBI Taxonomy" id="1223518"/>
    <lineage>
        <taxon>Bacteria</taxon>
        <taxon>Thermotogati</taxon>
        <taxon>Deinococcota</taxon>
        <taxon>Deinococci</taxon>
        <taxon>Deinococcales</taxon>
        <taxon>Deinococcaceae</taxon>
        <taxon>Deinococcus</taxon>
    </lineage>
</organism>
<comment type="similarity">
    <text evidence="4">Belongs to the DeoC/FbaB aldolase family. FbaB subfamily.</text>
</comment>
<feature type="active site" description="Proton donor" evidence="5">
    <location>
        <position position="156"/>
    </location>
</feature>
<protein>
    <recommendedName>
        <fullName evidence="1">fructose-bisphosphate aldolase</fullName>
        <ecNumber evidence="1">4.1.2.13</ecNumber>
    </recommendedName>
</protein>
<dbReference type="GO" id="GO:0004332">
    <property type="term" value="F:fructose-bisphosphate aldolase activity"/>
    <property type="evidence" value="ECO:0007669"/>
    <property type="project" value="UniProtKB-EC"/>
</dbReference>
<evidence type="ECO:0000256" key="3">
    <source>
        <dbReference type="ARBA" id="ARBA00023270"/>
    </source>
</evidence>
<reference evidence="6 7" key="1">
    <citation type="submission" date="2019-07" db="EMBL/GenBank/DDBJ databases">
        <title>Whole genome shotgun sequence of Deinococcus cellulosilyticus NBRC 106333.</title>
        <authorList>
            <person name="Hosoyama A."/>
            <person name="Uohara A."/>
            <person name="Ohji S."/>
            <person name="Ichikawa N."/>
        </authorList>
    </citation>
    <scope>NUCLEOTIDE SEQUENCE [LARGE SCALE GENOMIC DNA]</scope>
    <source>
        <strain evidence="6 7">NBRC 106333</strain>
    </source>
</reference>
<sequence>MHPTSLTAGQKSRLHQLTQFTHHRLLILPLDQGLEHGPQDFLPHPHSWDTHHLYPLAHLIPFSAVALHIGLAEKHQGQKSDVPWILKLNGKTPIPQGSPPFAALSAQVEDALRLNAQAVGDTLDVGSARQDDDMEQCERVRRQAHRHGLPVIVWAYPRGEHVDRQGGPNHPLMVQYAARVAQELGAATWKVNVPQADMEHLQEHLHTILLAAGPTKVVFAGGELTEENQVLQTARMVLQAGAAGLMFGRNVWQRPLEEALALSRQLLHLLRDV</sequence>
<dbReference type="EC" id="4.1.2.13" evidence="1"/>
<proteinExistence type="inferred from homology"/>
<evidence type="ECO:0000256" key="1">
    <source>
        <dbReference type="ARBA" id="ARBA00013068"/>
    </source>
</evidence>
<keyword evidence="7" id="KW-1185">Reference proteome</keyword>
<keyword evidence="2" id="KW-0456">Lyase</keyword>
<dbReference type="PANTHER" id="PTHR47916:SF4">
    <property type="entry name" value="FRUCTOSE-BISPHOSPHATE ALDOLASE CLASS 1"/>
    <property type="match status" value="1"/>
</dbReference>